<dbReference type="PANTHER" id="PTHR30055">
    <property type="entry name" value="HTH-TYPE TRANSCRIPTIONAL REGULATOR RUTR"/>
    <property type="match status" value="1"/>
</dbReference>
<feature type="DNA-binding region" description="H-T-H motif" evidence="4">
    <location>
        <begin position="50"/>
        <end position="69"/>
    </location>
</feature>
<protein>
    <submittedName>
        <fullName evidence="7">TetR/AcrR family transcriptional regulator</fullName>
    </submittedName>
</protein>
<dbReference type="GO" id="GO:0003700">
    <property type="term" value="F:DNA-binding transcription factor activity"/>
    <property type="evidence" value="ECO:0007669"/>
    <property type="project" value="TreeGrafter"/>
</dbReference>
<dbReference type="InterPro" id="IPR001647">
    <property type="entry name" value="HTH_TetR"/>
</dbReference>
<evidence type="ECO:0000256" key="4">
    <source>
        <dbReference type="PROSITE-ProRule" id="PRU00335"/>
    </source>
</evidence>
<sequence length="222" mass="24205">MAPVTPSSTTPTPGSVRRRVPTQMRSRERVEKILDVASHIVVSGGVEALTTRSIAEAAEIPVASVYQYFADRDAILLALVERDTEEMDEQVRTDLGALTTLSIASLVETTMRAYTAVYARRPDFLEIWVRGRSNSAVNDFGRQHNRRTAAELREFAIAAGLAKPETPLAATELAVEIGDRVFQLAYETDSEGDEFLINQGIAMVTAYLLNYATPAGIEGVSA</sequence>
<keyword evidence="3" id="KW-0804">Transcription</keyword>
<evidence type="ECO:0000256" key="2">
    <source>
        <dbReference type="ARBA" id="ARBA00023125"/>
    </source>
</evidence>
<reference evidence="7 8" key="1">
    <citation type="submission" date="2018-11" db="EMBL/GenBank/DDBJ databases">
        <authorList>
            <person name="Li F."/>
        </authorList>
    </citation>
    <scope>NUCLEOTIDE SEQUENCE [LARGE SCALE GENOMIC DNA]</scope>
    <source>
        <strain evidence="7 8">KIS18-7</strain>
    </source>
</reference>
<dbReference type="Proteomes" id="UP000277094">
    <property type="component" value="Unassembled WGS sequence"/>
</dbReference>
<keyword evidence="2 4" id="KW-0238">DNA-binding</keyword>
<keyword evidence="1" id="KW-0805">Transcription regulation</keyword>
<evidence type="ECO:0000256" key="5">
    <source>
        <dbReference type="SAM" id="MobiDB-lite"/>
    </source>
</evidence>
<proteinExistence type="predicted"/>
<dbReference type="AlphaFoldDB" id="A0A3N0DRK7"/>
<name>A0A3N0DRK7_9ACTN</name>
<feature type="domain" description="HTH tetR-type" evidence="6">
    <location>
        <begin position="27"/>
        <end position="87"/>
    </location>
</feature>
<dbReference type="PROSITE" id="PS50977">
    <property type="entry name" value="HTH_TETR_2"/>
    <property type="match status" value="1"/>
</dbReference>
<gene>
    <name evidence="7" type="ORF">EFL95_03930</name>
</gene>
<keyword evidence="8" id="KW-1185">Reference proteome</keyword>
<dbReference type="EMBL" id="RJSG01000002">
    <property type="protein sequence ID" value="RNL78268.1"/>
    <property type="molecule type" value="Genomic_DNA"/>
</dbReference>
<dbReference type="Gene3D" id="1.10.357.10">
    <property type="entry name" value="Tetracycline Repressor, domain 2"/>
    <property type="match status" value="1"/>
</dbReference>
<dbReference type="InterPro" id="IPR041669">
    <property type="entry name" value="TetR_C_15"/>
</dbReference>
<dbReference type="PANTHER" id="PTHR30055:SF234">
    <property type="entry name" value="HTH-TYPE TRANSCRIPTIONAL REGULATOR BETI"/>
    <property type="match status" value="1"/>
</dbReference>
<dbReference type="RefSeq" id="WP_123232767.1">
    <property type="nucleotide sequence ID" value="NZ_RJSG01000002.1"/>
</dbReference>
<comment type="caution">
    <text evidence="7">The sequence shown here is derived from an EMBL/GenBank/DDBJ whole genome shotgun (WGS) entry which is preliminary data.</text>
</comment>
<dbReference type="InterPro" id="IPR009057">
    <property type="entry name" value="Homeodomain-like_sf"/>
</dbReference>
<evidence type="ECO:0000313" key="7">
    <source>
        <dbReference type="EMBL" id="RNL78268.1"/>
    </source>
</evidence>
<accession>A0A3N0DRK7</accession>
<evidence type="ECO:0000313" key="8">
    <source>
        <dbReference type="Proteomes" id="UP000277094"/>
    </source>
</evidence>
<evidence type="ECO:0000256" key="3">
    <source>
        <dbReference type="ARBA" id="ARBA00023163"/>
    </source>
</evidence>
<evidence type="ECO:0000259" key="6">
    <source>
        <dbReference type="PROSITE" id="PS50977"/>
    </source>
</evidence>
<dbReference type="SUPFAM" id="SSF46689">
    <property type="entry name" value="Homeodomain-like"/>
    <property type="match status" value="1"/>
</dbReference>
<dbReference type="OrthoDB" id="5242390at2"/>
<organism evidence="7 8">
    <name type="scientific">Nocardioides marmorisolisilvae</name>
    <dbReference type="NCBI Taxonomy" id="1542737"/>
    <lineage>
        <taxon>Bacteria</taxon>
        <taxon>Bacillati</taxon>
        <taxon>Actinomycetota</taxon>
        <taxon>Actinomycetes</taxon>
        <taxon>Propionibacteriales</taxon>
        <taxon>Nocardioidaceae</taxon>
        <taxon>Nocardioides</taxon>
    </lineage>
</organism>
<dbReference type="InterPro" id="IPR050109">
    <property type="entry name" value="HTH-type_TetR-like_transc_reg"/>
</dbReference>
<evidence type="ECO:0000256" key="1">
    <source>
        <dbReference type="ARBA" id="ARBA00023015"/>
    </source>
</evidence>
<feature type="compositionally biased region" description="Low complexity" evidence="5">
    <location>
        <begin position="1"/>
        <end position="15"/>
    </location>
</feature>
<dbReference type="Pfam" id="PF17918">
    <property type="entry name" value="TetR_C_15"/>
    <property type="match status" value="1"/>
</dbReference>
<dbReference type="Pfam" id="PF00440">
    <property type="entry name" value="TetR_N"/>
    <property type="match status" value="1"/>
</dbReference>
<feature type="region of interest" description="Disordered" evidence="5">
    <location>
        <begin position="1"/>
        <end position="24"/>
    </location>
</feature>
<dbReference type="GO" id="GO:0000976">
    <property type="term" value="F:transcription cis-regulatory region binding"/>
    <property type="evidence" value="ECO:0007669"/>
    <property type="project" value="TreeGrafter"/>
</dbReference>